<dbReference type="PANTHER" id="PTHR43406:SF1">
    <property type="entry name" value="TRYPTOPHAN SYNTHASE ALPHA CHAIN, CHLOROPLASTIC"/>
    <property type="match status" value="1"/>
</dbReference>
<keyword evidence="6 8" id="KW-0456">Lyase</keyword>
<dbReference type="EMBL" id="FRAW01000015">
    <property type="protein sequence ID" value="SHK71290.1"/>
    <property type="molecule type" value="Genomic_DNA"/>
</dbReference>
<dbReference type="PANTHER" id="PTHR43406">
    <property type="entry name" value="TRYPTOPHAN SYNTHASE, ALPHA CHAIN"/>
    <property type="match status" value="1"/>
</dbReference>
<keyword evidence="5 8" id="KW-0057">Aromatic amino acid biosynthesis</keyword>
<evidence type="ECO:0000256" key="3">
    <source>
        <dbReference type="ARBA" id="ARBA00022605"/>
    </source>
</evidence>
<feature type="active site" description="Proton acceptor" evidence="8">
    <location>
        <position position="47"/>
    </location>
</feature>
<reference evidence="11" key="1">
    <citation type="submission" date="2016-11" db="EMBL/GenBank/DDBJ databases">
        <authorList>
            <person name="Varghese N."/>
            <person name="Submissions S."/>
        </authorList>
    </citation>
    <scope>NUCLEOTIDE SEQUENCE [LARGE SCALE GENOMIC DNA]</scope>
    <source>
        <strain evidence="11">UWOS</strain>
    </source>
</reference>
<dbReference type="Proteomes" id="UP000184275">
    <property type="component" value="Unassembled WGS sequence"/>
</dbReference>
<name>A0A1M6UQ52_9BACT</name>
<keyword evidence="4 8" id="KW-0822">Tryptophan biosynthesis</keyword>
<evidence type="ECO:0000256" key="9">
    <source>
        <dbReference type="RuleBase" id="RU003662"/>
    </source>
</evidence>
<comment type="catalytic activity">
    <reaction evidence="7 8">
        <text>(1S,2R)-1-C-(indol-3-yl)glycerol 3-phosphate + L-serine = D-glyceraldehyde 3-phosphate + L-tryptophan + H2O</text>
        <dbReference type="Rhea" id="RHEA:10532"/>
        <dbReference type="ChEBI" id="CHEBI:15377"/>
        <dbReference type="ChEBI" id="CHEBI:33384"/>
        <dbReference type="ChEBI" id="CHEBI:57912"/>
        <dbReference type="ChEBI" id="CHEBI:58866"/>
        <dbReference type="ChEBI" id="CHEBI:59776"/>
        <dbReference type="EC" id="4.2.1.20"/>
    </reaction>
</comment>
<dbReference type="RefSeq" id="WP_181949973.1">
    <property type="nucleotide sequence ID" value="NZ_FRAW01000015.1"/>
</dbReference>
<comment type="similarity">
    <text evidence="8 9">Belongs to the TrpA family.</text>
</comment>
<gene>
    <name evidence="8" type="primary">trpA</name>
    <name evidence="10" type="ORF">SAMN05720469_11511</name>
</gene>
<evidence type="ECO:0000256" key="8">
    <source>
        <dbReference type="HAMAP-Rule" id="MF_00131"/>
    </source>
</evidence>
<dbReference type="InterPro" id="IPR013785">
    <property type="entry name" value="Aldolase_TIM"/>
</dbReference>
<dbReference type="GO" id="GO:0005829">
    <property type="term" value="C:cytosol"/>
    <property type="evidence" value="ECO:0007669"/>
    <property type="project" value="TreeGrafter"/>
</dbReference>
<sequence>MPKIKLMSHLVAGYPTDEISFQAASAMVKGGADILEIQLAFSDPSADGPAIQEACTEVLSRHYRVSDGLAFIAKIHKAFPQTTIYLMSYASLVYTPGVENFCKRASEAGVRGMIIPDLPFDHDEGLTAACKKYGMENIPVASPSMDEARLSQMAHAGFPHIYASLRVGITGTTTVIDDETLQFISKVREGGSAVYGGFGISTGEQSKAIANSVEAVIAGSVFVRLIKKYAHDEKALSEAVEAKARKLCGLR</sequence>
<dbReference type="Gene3D" id="3.20.20.70">
    <property type="entry name" value="Aldolase class I"/>
    <property type="match status" value="1"/>
</dbReference>
<organism evidence="10 11">
    <name type="scientific">Fibrobacter intestinalis</name>
    <dbReference type="NCBI Taxonomy" id="28122"/>
    <lineage>
        <taxon>Bacteria</taxon>
        <taxon>Pseudomonadati</taxon>
        <taxon>Fibrobacterota</taxon>
        <taxon>Fibrobacteria</taxon>
        <taxon>Fibrobacterales</taxon>
        <taxon>Fibrobacteraceae</taxon>
        <taxon>Fibrobacter</taxon>
    </lineage>
</organism>
<accession>A0A1M6UQ52</accession>
<dbReference type="EC" id="4.2.1.20" evidence="8"/>
<dbReference type="HAMAP" id="MF_00131">
    <property type="entry name" value="Trp_synth_alpha"/>
    <property type="match status" value="1"/>
</dbReference>
<dbReference type="UniPathway" id="UPA00035">
    <property type="reaction ID" value="UER00044"/>
</dbReference>
<comment type="function">
    <text evidence="8">The alpha subunit is responsible for the aldol cleavage of indoleglycerol phosphate to indole and glyceraldehyde 3-phosphate.</text>
</comment>
<evidence type="ECO:0000256" key="2">
    <source>
        <dbReference type="ARBA" id="ARBA00011270"/>
    </source>
</evidence>
<keyword evidence="3 8" id="KW-0028">Amino-acid biosynthesis</keyword>
<proteinExistence type="inferred from homology"/>
<protein>
    <recommendedName>
        <fullName evidence="8">Tryptophan synthase alpha chain</fullName>
        <ecNumber evidence="8">4.2.1.20</ecNumber>
    </recommendedName>
</protein>
<evidence type="ECO:0000256" key="7">
    <source>
        <dbReference type="ARBA" id="ARBA00049047"/>
    </source>
</evidence>
<evidence type="ECO:0000313" key="10">
    <source>
        <dbReference type="EMBL" id="SHK71290.1"/>
    </source>
</evidence>
<evidence type="ECO:0000313" key="11">
    <source>
        <dbReference type="Proteomes" id="UP000184275"/>
    </source>
</evidence>
<dbReference type="CDD" id="cd04724">
    <property type="entry name" value="Tryptophan_synthase_alpha"/>
    <property type="match status" value="1"/>
</dbReference>
<comment type="pathway">
    <text evidence="1 8">Amino-acid biosynthesis; L-tryptophan biosynthesis; L-tryptophan from chorismate: step 5/5.</text>
</comment>
<dbReference type="Pfam" id="PF00290">
    <property type="entry name" value="Trp_syntA"/>
    <property type="match status" value="1"/>
</dbReference>
<dbReference type="NCBIfam" id="TIGR00262">
    <property type="entry name" value="trpA"/>
    <property type="match status" value="1"/>
</dbReference>
<keyword evidence="11" id="KW-1185">Reference proteome</keyword>
<evidence type="ECO:0000256" key="6">
    <source>
        <dbReference type="ARBA" id="ARBA00023239"/>
    </source>
</evidence>
<dbReference type="SUPFAM" id="SSF51366">
    <property type="entry name" value="Ribulose-phoshate binding barrel"/>
    <property type="match status" value="1"/>
</dbReference>
<dbReference type="InterPro" id="IPR011060">
    <property type="entry name" value="RibuloseP-bd_barrel"/>
</dbReference>
<comment type="subunit">
    <text evidence="2 8">Tetramer of two alpha and two beta chains.</text>
</comment>
<dbReference type="InterPro" id="IPR002028">
    <property type="entry name" value="Trp_synthase_suA"/>
</dbReference>
<dbReference type="AlphaFoldDB" id="A0A1M6UQ52"/>
<dbReference type="GO" id="GO:0004834">
    <property type="term" value="F:tryptophan synthase activity"/>
    <property type="evidence" value="ECO:0007669"/>
    <property type="project" value="UniProtKB-UniRule"/>
</dbReference>
<evidence type="ECO:0000256" key="4">
    <source>
        <dbReference type="ARBA" id="ARBA00022822"/>
    </source>
</evidence>
<evidence type="ECO:0000256" key="5">
    <source>
        <dbReference type="ARBA" id="ARBA00023141"/>
    </source>
</evidence>
<feature type="active site" description="Proton acceptor" evidence="8">
    <location>
        <position position="36"/>
    </location>
</feature>
<evidence type="ECO:0000256" key="1">
    <source>
        <dbReference type="ARBA" id="ARBA00004733"/>
    </source>
</evidence>